<gene>
    <name evidence="3" type="ORF">KHY67_04785</name>
</gene>
<evidence type="ECO:0000259" key="2">
    <source>
        <dbReference type="PROSITE" id="PS50006"/>
    </source>
</evidence>
<dbReference type="PROSITE" id="PS50006">
    <property type="entry name" value="FHA_DOMAIN"/>
    <property type="match status" value="1"/>
</dbReference>
<name>A0A943BQB7_9ACTN</name>
<dbReference type="Proteomes" id="UP000738879">
    <property type="component" value="Unassembled WGS sequence"/>
</dbReference>
<proteinExistence type="predicted"/>
<protein>
    <submittedName>
        <fullName evidence="3">FHA domain-containing protein</fullName>
    </submittedName>
</protein>
<reference evidence="3" key="1">
    <citation type="submission" date="2021-02" db="EMBL/GenBank/DDBJ databases">
        <title>Infant gut strain persistence is associated with maternal origin, phylogeny, and functional potential including surface adhesion and iron acquisition.</title>
        <authorList>
            <person name="Lou Y.C."/>
        </authorList>
    </citation>
    <scope>NUCLEOTIDE SEQUENCE</scope>
    <source>
        <strain evidence="3">L3_128_245G1_dasL3_128_245G1_concoct_49</strain>
    </source>
</reference>
<dbReference type="EMBL" id="JAGZJA010000005">
    <property type="protein sequence ID" value="MBS5147000.1"/>
    <property type="molecule type" value="Genomic_DNA"/>
</dbReference>
<dbReference type="AlphaFoldDB" id="A0A943BQB7"/>
<dbReference type="InterPro" id="IPR008984">
    <property type="entry name" value="SMAD_FHA_dom_sf"/>
</dbReference>
<sequence length="381" mass="40029">MAEINLKYSRRLDALVLKPGKRDVVSYRLATRLSTSDFPELLRLWREDADAGVFYYGVTGLSRLDAFARRPISLAQYRTMLESLYAVMDLCVREGLPQGNVCFDTSCVYVDERGAMRFAFVPFECVDGIGSALDLLLYLSGRGVRMVLPQDESARRAVADFARSRSVLPAADLGTFLAERFGLSTCAPAVPVSGLAGGSGSLGYTGGTGPTGATGAAKKSMTFDPVAMMTGVSLQRDVAHGVATEVAGTVESGPLANVAETSLLGGGEAVREDGVPAGAELATSAKPVMALVRESDGATYTLPDAPVVLGRSQTCDITIAGNSALSRRHAQLDPAGLTLTDLGSANGTFVGGVRLAPQISMPLDIGTMFTLANEGFRVVVR</sequence>
<dbReference type="CDD" id="cd00060">
    <property type="entry name" value="FHA"/>
    <property type="match status" value="1"/>
</dbReference>
<feature type="domain" description="FHA" evidence="2">
    <location>
        <begin position="307"/>
        <end position="355"/>
    </location>
</feature>
<dbReference type="SMART" id="SM00240">
    <property type="entry name" value="FHA"/>
    <property type="match status" value="1"/>
</dbReference>
<keyword evidence="1" id="KW-0597">Phosphoprotein</keyword>
<comment type="caution">
    <text evidence="3">The sequence shown here is derived from an EMBL/GenBank/DDBJ whole genome shotgun (WGS) entry which is preliminary data.</text>
</comment>
<organism evidence="3 4">
    <name type="scientific">Collinsella intestinalis</name>
    <dbReference type="NCBI Taxonomy" id="147207"/>
    <lineage>
        <taxon>Bacteria</taxon>
        <taxon>Bacillati</taxon>
        <taxon>Actinomycetota</taxon>
        <taxon>Coriobacteriia</taxon>
        <taxon>Coriobacteriales</taxon>
        <taxon>Coriobacteriaceae</taxon>
        <taxon>Collinsella</taxon>
    </lineage>
</organism>
<dbReference type="Pfam" id="PF00498">
    <property type="entry name" value="FHA"/>
    <property type="match status" value="1"/>
</dbReference>
<dbReference type="Gene3D" id="2.60.200.20">
    <property type="match status" value="1"/>
</dbReference>
<evidence type="ECO:0000256" key="1">
    <source>
        <dbReference type="ARBA" id="ARBA00022553"/>
    </source>
</evidence>
<dbReference type="InterPro" id="IPR000253">
    <property type="entry name" value="FHA_dom"/>
</dbReference>
<evidence type="ECO:0000313" key="3">
    <source>
        <dbReference type="EMBL" id="MBS5147000.1"/>
    </source>
</evidence>
<evidence type="ECO:0000313" key="4">
    <source>
        <dbReference type="Proteomes" id="UP000738879"/>
    </source>
</evidence>
<accession>A0A943BQB7</accession>
<dbReference type="SUPFAM" id="SSF49879">
    <property type="entry name" value="SMAD/FHA domain"/>
    <property type="match status" value="1"/>
</dbReference>